<dbReference type="Gene3D" id="1.10.3730.20">
    <property type="match status" value="1"/>
</dbReference>
<sequence>MDQNTADRRSSLMVWGALAVVYVVWGSTYLGIAVTVESIPPLLSGAMRFVVAGLLLGGVVLARSGVAAFRMTRRQFLGAAVVGVLLLTFGNGMVAVSEQYISTGLAALLVASVPLWLVVFRIVVRDRPKSLTLAGVLVGFAGVAALSLGGAQAGSTFGIVVILFGSLSWSVGSFLSSRIAMPANPFAASTVEMLVGGVGLSLLGTGVGERVDLQAITGRSWAALAYLVVVGSLIGFTAFSWLLGHAPISLISTYAYVNPVVAVILGALVLSEQVTTQILVGGLVILAGVALVISTERRGRPDRGDGPSPSEPPVAARPHGRRE</sequence>
<evidence type="ECO:0000313" key="10">
    <source>
        <dbReference type="Proteomes" id="UP001612928"/>
    </source>
</evidence>
<comment type="subcellular location">
    <subcellularLocation>
        <location evidence="1">Membrane</location>
        <topology evidence="1">Multi-pass membrane protein</topology>
    </subcellularLocation>
</comment>
<dbReference type="PANTHER" id="PTHR32322">
    <property type="entry name" value="INNER MEMBRANE TRANSPORTER"/>
    <property type="match status" value="1"/>
</dbReference>
<accession>A0ABW7ZVN2</accession>
<keyword evidence="4 7" id="KW-1133">Transmembrane helix</keyword>
<keyword evidence="5 7" id="KW-0472">Membrane</keyword>
<dbReference type="InterPro" id="IPR037185">
    <property type="entry name" value="EmrE-like"/>
</dbReference>
<comment type="similarity">
    <text evidence="2">Belongs to the EamA transporter family.</text>
</comment>
<dbReference type="InterPro" id="IPR050638">
    <property type="entry name" value="AA-Vitamin_Transporters"/>
</dbReference>
<keyword evidence="3 7" id="KW-0812">Transmembrane</keyword>
<feature type="transmembrane region" description="Helical" evidence="7">
    <location>
        <begin position="100"/>
        <end position="124"/>
    </location>
</feature>
<feature type="transmembrane region" description="Helical" evidence="7">
    <location>
        <begin position="157"/>
        <end position="176"/>
    </location>
</feature>
<proteinExistence type="inferred from homology"/>
<feature type="region of interest" description="Disordered" evidence="6">
    <location>
        <begin position="297"/>
        <end position="323"/>
    </location>
</feature>
<feature type="transmembrane region" description="Helical" evidence="7">
    <location>
        <begin position="276"/>
        <end position="293"/>
    </location>
</feature>
<protein>
    <submittedName>
        <fullName evidence="9">EamA family transporter</fullName>
    </submittedName>
</protein>
<comment type="caution">
    <text evidence="9">The sequence shown here is derived from an EMBL/GenBank/DDBJ whole genome shotgun (WGS) entry which is preliminary data.</text>
</comment>
<organism evidence="9 10">
    <name type="scientific">Nonomuraea indica</name>
    <dbReference type="NCBI Taxonomy" id="1581193"/>
    <lineage>
        <taxon>Bacteria</taxon>
        <taxon>Bacillati</taxon>
        <taxon>Actinomycetota</taxon>
        <taxon>Actinomycetes</taxon>
        <taxon>Streptosporangiales</taxon>
        <taxon>Streptosporangiaceae</taxon>
        <taxon>Nonomuraea</taxon>
    </lineage>
</organism>
<dbReference type="EMBL" id="JBITMB010000001">
    <property type="protein sequence ID" value="MFI7438600.1"/>
    <property type="molecule type" value="Genomic_DNA"/>
</dbReference>
<evidence type="ECO:0000313" key="9">
    <source>
        <dbReference type="EMBL" id="MFI7438600.1"/>
    </source>
</evidence>
<feature type="transmembrane region" description="Helical" evidence="7">
    <location>
        <begin position="131"/>
        <end position="151"/>
    </location>
</feature>
<reference evidence="9 10" key="1">
    <citation type="submission" date="2024-10" db="EMBL/GenBank/DDBJ databases">
        <title>The Natural Products Discovery Center: Release of the First 8490 Sequenced Strains for Exploring Actinobacteria Biosynthetic Diversity.</title>
        <authorList>
            <person name="Kalkreuter E."/>
            <person name="Kautsar S.A."/>
            <person name="Yang D."/>
            <person name="Bader C.D."/>
            <person name="Teijaro C.N."/>
            <person name="Fluegel L."/>
            <person name="Davis C.M."/>
            <person name="Simpson J.R."/>
            <person name="Lauterbach L."/>
            <person name="Steele A.D."/>
            <person name="Gui C."/>
            <person name="Meng S."/>
            <person name="Li G."/>
            <person name="Viehrig K."/>
            <person name="Ye F."/>
            <person name="Su P."/>
            <person name="Kiefer A.F."/>
            <person name="Nichols A."/>
            <person name="Cepeda A.J."/>
            <person name="Yan W."/>
            <person name="Fan B."/>
            <person name="Jiang Y."/>
            <person name="Adhikari A."/>
            <person name="Zheng C.-J."/>
            <person name="Schuster L."/>
            <person name="Cowan T.M."/>
            <person name="Smanski M.J."/>
            <person name="Chevrette M.G."/>
            <person name="De Carvalho L.P.S."/>
            <person name="Shen B."/>
        </authorList>
    </citation>
    <scope>NUCLEOTIDE SEQUENCE [LARGE SCALE GENOMIC DNA]</scope>
    <source>
        <strain evidence="9 10">NPDC049503</strain>
    </source>
</reference>
<evidence type="ECO:0000256" key="7">
    <source>
        <dbReference type="SAM" id="Phobius"/>
    </source>
</evidence>
<evidence type="ECO:0000256" key="5">
    <source>
        <dbReference type="ARBA" id="ARBA00023136"/>
    </source>
</evidence>
<dbReference type="Proteomes" id="UP001612928">
    <property type="component" value="Unassembled WGS sequence"/>
</dbReference>
<feature type="domain" description="EamA" evidence="8">
    <location>
        <begin position="157"/>
        <end position="293"/>
    </location>
</feature>
<feature type="transmembrane region" description="Helical" evidence="7">
    <location>
        <begin position="223"/>
        <end position="243"/>
    </location>
</feature>
<dbReference type="RefSeq" id="WP_397018129.1">
    <property type="nucleotide sequence ID" value="NZ_JBITMB010000001.1"/>
</dbReference>
<gene>
    <name evidence="9" type="ORF">ACIBP5_01385</name>
</gene>
<evidence type="ECO:0000256" key="3">
    <source>
        <dbReference type="ARBA" id="ARBA00022692"/>
    </source>
</evidence>
<evidence type="ECO:0000259" key="8">
    <source>
        <dbReference type="Pfam" id="PF00892"/>
    </source>
</evidence>
<feature type="transmembrane region" description="Helical" evidence="7">
    <location>
        <begin position="12"/>
        <end position="34"/>
    </location>
</feature>
<evidence type="ECO:0000256" key="2">
    <source>
        <dbReference type="ARBA" id="ARBA00007362"/>
    </source>
</evidence>
<dbReference type="Pfam" id="PF00892">
    <property type="entry name" value="EamA"/>
    <property type="match status" value="2"/>
</dbReference>
<feature type="transmembrane region" description="Helical" evidence="7">
    <location>
        <begin position="46"/>
        <end position="69"/>
    </location>
</feature>
<keyword evidence="10" id="KW-1185">Reference proteome</keyword>
<evidence type="ECO:0000256" key="1">
    <source>
        <dbReference type="ARBA" id="ARBA00004141"/>
    </source>
</evidence>
<evidence type="ECO:0000256" key="6">
    <source>
        <dbReference type="SAM" id="MobiDB-lite"/>
    </source>
</evidence>
<feature type="transmembrane region" description="Helical" evidence="7">
    <location>
        <begin position="250"/>
        <end position="270"/>
    </location>
</feature>
<feature type="domain" description="EamA" evidence="8">
    <location>
        <begin position="19"/>
        <end position="147"/>
    </location>
</feature>
<name>A0ABW7ZVN2_9ACTN</name>
<dbReference type="InterPro" id="IPR000620">
    <property type="entry name" value="EamA_dom"/>
</dbReference>
<dbReference type="SUPFAM" id="SSF103481">
    <property type="entry name" value="Multidrug resistance efflux transporter EmrE"/>
    <property type="match status" value="2"/>
</dbReference>
<feature type="transmembrane region" description="Helical" evidence="7">
    <location>
        <begin position="76"/>
        <end position="94"/>
    </location>
</feature>
<evidence type="ECO:0000256" key="4">
    <source>
        <dbReference type="ARBA" id="ARBA00022989"/>
    </source>
</evidence>
<dbReference type="PANTHER" id="PTHR32322:SF2">
    <property type="entry name" value="EAMA DOMAIN-CONTAINING PROTEIN"/>
    <property type="match status" value="1"/>
</dbReference>
<feature type="transmembrane region" description="Helical" evidence="7">
    <location>
        <begin position="183"/>
        <end position="203"/>
    </location>
</feature>